<keyword evidence="5" id="KW-1185">Reference proteome</keyword>
<dbReference type="Proteomes" id="UP001500101">
    <property type="component" value="Unassembled WGS sequence"/>
</dbReference>
<comment type="caution">
    <text evidence="4">The sequence shown here is derived from an EMBL/GenBank/DDBJ whole genome shotgun (WGS) entry which is preliminary data.</text>
</comment>
<evidence type="ECO:0000256" key="1">
    <source>
        <dbReference type="ARBA" id="ARBA00004167"/>
    </source>
</evidence>
<gene>
    <name evidence="4" type="ORF">GCM10022216_13960</name>
</gene>
<dbReference type="Pfam" id="PF01145">
    <property type="entry name" value="Band_7"/>
    <property type="match status" value="1"/>
</dbReference>
<organism evidence="4 5">
    <name type="scientific">Sphingobacterium kyonggiense</name>
    <dbReference type="NCBI Taxonomy" id="714075"/>
    <lineage>
        <taxon>Bacteria</taxon>
        <taxon>Pseudomonadati</taxon>
        <taxon>Bacteroidota</taxon>
        <taxon>Sphingobacteriia</taxon>
        <taxon>Sphingobacteriales</taxon>
        <taxon>Sphingobacteriaceae</taxon>
        <taxon>Sphingobacterium</taxon>
    </lineage>
</organism>
<dbReference type="PRINTS" id="PR00721">
    <property type="entry name" value="STOMATIN"/>
</dbReference>
<dbReference type="Gene3D" id="3.30.479.30">
    <property type="entry name" value="Band 7 domain"/>
    <property type="match status" value="1"/>
</dbReference>
<dbReference type="PANTHER" id="PTHR10264:SF83">
    <property type="entry name" value="BLL5629 PROTEIN"/>
    <property type="match status" value="1"/>
</dbReference>
<comment type="subcellular location">
    <subcellularLocation>
        <location evidence="1">Membrane</location>
        <topology evidence="1">Single-pass membrane protein</topology>
    </subcellularLocation>
</comment>
<dbReference type="SMART" id="SM00244">
    <property type="entry name" value="PHB"/>
    <property type="match status" value="1"/>
</dbReference>
<feature type="domain" description="Band 7" evidence="3">
    <location>
        <begin position="129"/>
        <end position="288"/>
    </location>
</feature>
<dbReference type="InterPro" id="IPR036013">
    <property type="entry name" value="Band_7/SPFH_dom_sf"/>
</dbReference>
<name>A0ABP7YKZ4_9SPHI</name>
<proteinExistence type="inferred from homology"/>
<evidence type="ECO:0000256" key="2">
    <source>
        <dbReference type="ARBA" id="ARBA00008164"/>
    </source>
</evidence>
<dbReference type="RefSeq" id="WP_344673903.1">
    <property type="nucleotide sequence ID" value="NZ_BAAAZI010000006.1"/>
</dbReference>
<reference evidence="5" key="1">
    <citation type="journal article" date="2019" name="Int. J. Syst. Evol. Microbiol.">
        <title>The Global Catalogue of Microorganisms (GCM) 10K type strain sequencing project: providing services to taxonomists for standard genome sequencing and annotation.</title>
        <authorList>
            <consortium name="The Broad Institute Genomics Platform"/>
            <consortium name="The Broad Institute Genome Sequencing Center for Infectious Disease"/>
            <person name="Wu L."/>
            <person name="Ma J."/>
        </authorList>
    </citation>
    <scope>NUCLEOTIDE SEQUENCE [LARGE SCALE GENOMIC DNA]</scope>
    <source>
        <strain evidence="5">JCM 16704</strain>
    </source>
</reference>
<evidence type="ECO:0000313" key="5">
    <source>
        <dbReference type="Proteomes" id="UP001500101"/>
    </source>
</evidence>
<evidence type="ECO:0000313" key="4">
    <source>
        <dbReference type="EMBL" id="GAA4137702.1"/>
    </source>
</evidence>
<protein>
    <submittedName>
        <fullName evidence="4">Slipin family protein</fullName>
    </submittedName>
</protein>
<dbReference type="PANTHER" id="PTHR10264">
    <property type="entry name" value="BAND 7 PROTEIN-RELATED"/>
    <property type="match status" value="1"/>
</dbReference>
<evidence type="ECO:0000259" key="3">
    <source>
        <dbReference type="SMART" id="SM00244"/>
    </source>
</evidence>
<dbReference type="InterPro" id="IPR001107">
    <property type="entry name" value="Band_7"/>
</dbReference>
<dbReference type="EMBL" id="BAAAZI010000006">
    <property type="protein sequence ID" value="GAA4137702.1"/>
    <property type="molecule type" value="Genomic_DNA"/>
</dbReference>
<dbReference type="SUPFAM" id="SSF117892">
    <property type="entry name" value="Band 7/SPFH domain"/>
    <property type="match status" value="1"/>
</dbReference>
<accession>A0ABP7YKZ4</accession>
<dbReference type="InterPro" id="IPR043202">
    <property type="entry name" value="Band-7_stomatin-like"/>
</dbReference>
<dbReference type="CDD" id="cd13438">
    <property type="entry name" value="SPFH_eoslipins_u2"/>
    <property type="match status" value="1"/>
</dbReference>
<sequence length="361" mass="41439">MIINKNEVGLVLKNNTVKRVLTEGKYWLGFGETVVHFTRNGEVKTAYNIDLLMSIPEFAALVDVFEVADLEIGLLYVNKNFQAVLTAGRHYFWKGVVENRVEKYNISELEIPKTISRDMLLKGPLQYYVRSFEVNPAEKALFFVDGEFVKELGPGKYMFWKNSITVEIKNADMRLNTLELNGQEILTKDKAQIRVNFTAQYQVVDLQQAILENKDYLTQLYNLMQFGLRAYLGNMTLDAILENKEGISDYILHTFEKEVKNLGLKLSKVGVKDIILPGDIREIMNQVLVAEKRAQANIITRREETASTRSLLNTAKLLEENNMLYRLKEMEYMEKIADKINSISVSGNGQVLDQLKQLFVK</sequence>
<comment type="similarity">
    <text evidence="2">Belongs to the band 7/mec-2 family.</text>
</comment>
<dbReference type="InterPro" id="IPR001972">
    <property type="entry name" value="Stomatin_HflK_fam"/>
</dbReference>